<evidence type="ECO:0000256" key="4">
    <source>
        <dbReference type="ARBA" id="ARBA00022741"/>
    </source>
</evidence>
<dbReference type="GeneID" id="93428752"/>
<evidence type="ECO:0000256" key="6">
    <source>
        <dbReference type="ARBA" id="ARBA00023134"/>
    </source>
</evidence>
<comment type="caution">
    <text evidence="8">The sequence shown here is derived from an EMBL/GenBank/DDBJ whole genome shotgun (WGS) entry which is preliminary data.</text>
</comment>
<reference evidence="8 9" key="1">
    <citation type="submission" date="2014-07" db="EMBL/GenBank/DDBJ databases">
        <authorList>
            <person name="McCorrison J."/>
            <person name="Sanka R."/>
            <person name="Torralba M."/>
            <person name="Gillis M."/>
            <person name="Haft D.H."/>
            <person name="Methe B."/>
            <person name="Sutton G."/>
            <person name="Nelson K.E."/>
        </authorList>
    </citation>
    <scope>NUCLEOTIDE SEQUENCE [LARGE SCALE GENOMIC DNA]</scope>
    <source>
        <strain evidence="8 9">DNF00040</strain>
    </source>
</reference>
<dbReference type="GO" id="GO:0003924">
    <property type="term" value="F:GTPase activity"/>
    <property type="evidence" value="ECO:0007669"/>
    <property type="project" value="InterPro"/>
</dbReference>
<dbReference type="InterPro" id="IPR027417">
    <property type="entry name" value="P-loop_NTPase"/>
</dbReference>
<dbReference type="SUPFAM" id="SSF50465">
    <property type="entry name" value="EF-Tu/eEF-1alpha/eIF2-gamma C-terminal domain"/>
    <property type="match status" value="1"/>
</dbReference>
<dbReference type="PANTHER" id="PTHR23115">
    <property type="entry name" value="TRANSLATION FACTOR"/>
    <property type="match status" value="1"/>
</dbReference>
<dbReference type="InterPro" id="IPR031157">
    <property type="entry name" value="G_TR_CS"/>
</dbReference>
<dbReference type="EC" id="2.7.7.4" evidence="1"/>
<dbReference type="InterPro" id="IPR054696">
    <property type="entry name" value="GTP-eEF1A_C"/>
</dbReference>
<evidence type="ECO:0000259" key="7">
    <source>
        <dbReference type="PROSITE" id="PS51722"/>
    </source>
</evidence>
<dbReference type="SUPFAM" id="SSF50447">
    <property type="entry name" value="Translation proteins"/>
    <property type="match status" value="1"/>
</dbReference>
<dbReference type="PROSITE" id="PS51722">
    <property type="entry name" value="G_TR_2"/>
    <property type="match status" value="1"/>
</dbReference>
<dbReference type="CDD" id="cd04095">
    <property type="entry name" value="CysN_NoDQ_III"/>
    <property type="match status" value="1"/>
</dbReference>
<dbReference type="InterPro" id="IPR050100">
    <property type="entry name" value="TRAFAC_GTPase_members"/>
</dbReference>
<dbReference type="InterPro" id="IPR009000">
    <property type="entry name" value="Transl_B-barrel_sf"/>
</dbReference>
<dbReference type="NCBIfam" id="TIGR02034">
    <property type="entry name" value="CysN"/>
    <property type="match status" value="1"/>
</dbReference>
<sequence length="432" mass="47901">MSNNSLLRIITAGSVDDGKSTLIGRLLYDSHSLMSDQIAHLEKSHDATNNSLDFAQLTDGLAAEREQGITIDVAYRYFATPKRKFILADTPGHEQYTRNMVTGASTADVAILLIDASRLNLNQANIELQRQSKRHSALLKLLATPTIIVAINKLDLLNYEETAFHQIVDAYKKLAAQINLTASLHFIPISALHGENIVTSSAQTPWYGGLALLPLLESLPSKKQAQDDSIQHSLFPVQRVLRQDGSALDDFRGYQGRLNVGTLRIGQEVRVEPQGQRSRIKEIFGPNGSQDEAHSSQVLTITLEDDIDISRGNTLVAADHPIQASRSIRAHLAWMDDKPLNPARRYWLKHGHQSVYAKIKHLDYRWDVNNLAREENIDQLAINDIGQVQLSLQQAITATPYADNQLSGAFILIDEATNNTVAAGMINQLLDQ</sequence>
<evidence type="ECO:0000256" key="2">
    <source>
        <dbReference type="ARBA" id="ARBA00022679"/>
    </source>
</evidence>
<dbReference type="GO" id="GO:0006790">
    <property type="term" value="P:sulfur compound metabolic process"/>
    <property type="evidence" value="ECO:0007669"/>
    <property type="project" value="InterPro"/>
</dbReference>
<keyword evidence="2 8" id="KW-0808">Transferase</keyword>
<dbReference type="InterPro" id="IPR000795">
    <property type="entry name" value="T_Tr_GTP-bd_dom"/>
</dbReference>
<gene>
    <name evidence="8" type="ORF">HMPREF2130_07585</name>
</gene>
<dbReference type="SUPFAM" id="SSF52540">
    <property type="entry name" value="P-loop containing nucleoside triphosphate hydrolases"/>
    <property type="match status" value="1"/>
</dbReference>
<dbReference type="PROSITE" id="PS00301">
    <property type="entry name" value="G_TR_1"/>
    <property type="match status" value="1"/>
</dbReference>
<evidence type="ECO:0000313" key="9">
    <source>
        <dbReference type="Proteomes" id="UP000029629"/>
    </source>
</evidence>
<name>A0A095Z5W7_9BURK</name>
<evidence type="ECO:0000256" key="3">
    <source>
        <dbReference type="ARBA" id="ARBA00022695"/>
    </source>
</evidence>
<evidence type="ECO:0000256" key="5">
    <source>
        <dbReference type="ARBA" id="ARBA00022840"/>
    </source>
</evidence>
<keyword evidence="5" id="KW-0067">ATP-binding</keyword>
<dbReference type="InterPro" id="IPR044138">
    <property type="entry name" value="CysN_II"/>
</dbReference>
<keyword evidence="9" id="KW-1185">Reference proteome</keyword>
<dbReference type="CDD" id="cd04166">
    <property type="entry name" value="CysN_ATPS"/>
    <property type="match status" value="1"/>
</dbReference>
<dbReference type="PRINTS" id="PR00315">
    <property type="entry name" value="ELONGATNFCT"/>
</dbReference>
<proteinExistence type="predicted"/>
<evidence type="ECO:0000256" key="1">
    <source>
        <dbReference type="ARBA" id="ARBA00012391"/>
    </source>
</evidence>
<keyword evidence="4" id="KW-0547">Nucleotide-binding</keyword>
<dbReference type="InterPro" id="IPR009001">
    <property type="entry name" value="Transl_elong_EF1A/Init_IF2_C"/>
</dbReference>
<feature type="domain" description="Tr-type G" evidence="7">
    <location>
        <begin position="4"/>
        <end position="225"/>
    </location>
</feature>
<keyword evidence="3 8" id="KW-0548">Nucleotidyltransferase</keyword>
<dbReference type="InterPro" id="IPR044139">
    <property type="entry name" value="CysN_NoDQ_III"/>
</dbReference>
<accession>A0A095Z5W7</accession>
<dbReference type="Pfam" id="PF22594">
    <property type="entry name" value="GTP-eEF1A_C"/>
    <property type="match status" value="1"/>
</dbReference>
<dbReference type="InterPro" id="IPR011779">
    <property type="entry name" value="SO4_adenylTrfase_lsu"/>
</dbReference>
<dbReference type="eggNOG" id="COG2895">
    <property type="taxonomic scope" value="Bacteria"/>
</dbReference>
<dbReference type="Proteomes" id="UP000029629">
    <property type="component" value="Unassembled WGS sequence"/>
</dbReference>
<dbReference type="Gene3D" id="3.40.50.300">
    <property type="entry name" value="P-loop containing nucleotide triphosphate hydrolases"/>
    <property type="match status" value="1"/>
</dbReference>
<dbReference type="OrthoDB" id="9804504at2"/>
<keyword evidence="6" id="KW-0342">GTP-binding</keyword>
<dbReference type="Gene3D" id="2.40.30.10">
    <property type="entry name" value="Translation factors"/>
    <property type="match status" value="2"/>
</dbReference>
<dbReference type="AlphaFoldDB" id="A0A095Z5W7"/>
<dbReference type="Pfam" id="PF00009">
    <property type="entry name" value="GTP_EFTU"/>
    <property type="match status" value="1"/>
</dbReference>
<dbReference type="GO" id="GO:0005524">
    <property type="term" value="F:ATP binding"/>
    <property type="evidence" value="ECO:0007669"/>
    <property type="project" value="UniProtKB-KW"/>
</dbReference>
<dbReference type="CDD" id="cd03695">
    <property type="entry name" value="CysN_NodQ_II"/>
    <property type="match status" value="1"/>
</dbReference>
<dbReference type="InterPro" id="IPR041757">
    <property type="entry name" value="CysN_GTP-bd"/>
</dbReference>
<organism evidence="8 9">
    <name type="scientific">Oligella urethralis DNF00040</name>
    <dbReference type="NCBI Taxonomy" id="1401065"/>
    <lineage>
        <taxon>Bacteria</taxon>
        <taxon>Pseudomonadati</taxon>
        <taxon>Pseudomonadota</taxon>
        <taxon>Betaproteobacteria</taxon>
        <taxon>Burkholderiales</taxon>
        <taxon>Alcaligenaceae</taxon>
        <taxon>Oligella</taxon>
    </lineage>
</organism>
<evidence type="ECO:0000313" key="8">
    <source>
        <dbReference type="EMBL" id="KGF30125.1"/>
    </source>
</evidence>
<dbReference type="EMBL" id="JRNI01000029">
    <property type="protein sequence ID" value="KGF30125.1"/>
    <property type="molecule type" value="Genomic_DNA"/>
</dbReference>
<dbReference type="GO" id="GO:0005525">
    <property type="term" value="F:GTP binding"/>
    <property type="evidence" value="ECO:0007669"/>
    <property type="project" value="UniProtKB-KW"/>
</dbReference>
<dbReference type="RefSeq" id="WP_018026696.1">
    <property type="nucleotide sequence ID" value="NZ_JRNI01000029.1"/>
</dbReference>
<dbReference type="GO" id="GO:0004781">
    <property type="term" value="F:sulfate adenylyltransferase (ATP) activity"/>
    <property type="evidence" value="ECO:0007669"/>
    <property type="project" value="UniProtKB-EC"/>
</dbReference>
<protein>
    <recommendedName>
        <fullName evidence="1">sulfate adenylyltransferase</fullName>
        <ecNumber evidence="1">2.7.7.4</ecNumber>
    </recommendedName>
</protein>